<keyword evidence="2" id="KW-1185">Reference proteome</keyword>
<dbReference type="Gene3D" id="3.40.50.300">
    <property type="entry name" value="P-loop containing nucleotide triphosphate hydrolases"/>
    <property type="match status" value="1"/>
</dbReference>
<protein>
    <submittedName>
        <fullName evidence="1">Uncharacterized protein</fullName>
    </submittedName>
</protein>
<dbReference type="EMBL" id="CP074402">
    <property type="protein sequence ID" value="QVJ00301.1"/>
    <property type="molecule type" value="Genomic_DNA"/>
</dbReference>
<dbReference type="Proteomes" id="UP000682416">
    <property type="component" value="Chromosome"/>
</dbReference>
<dbReference type="AlphaFoldDB" id="A0A975L874"/>
<accession>A0A975L874</accession>
<reference evidence="1" key="1">
    <citation type="submission" date="2021-05" db="EMBL/GenBank/DDBJ databases">
        <authorList>
            <person name="Kaiqin L."/>
            <person name="Jian G."/>
        </authorList>
    </citation>
    <scope>NUCLEOTIDE SEQUENCE</scope>
    <source>
        <strain evidence="1">HDS5</strain>
    </source>
</reference>
<dbReference type="KEGG" id="nec:KGD82_16180"/>
<gene>
    <name evidence="1" type="ORF">KGD82_16180</name>
</gene>
<evidence type="ECO:0000313" key="1">
    <source>
        <dbReference type="EMBL" id="QVJ00301.1"/>
    </source>
</evidence>
<dbReference type="SUPFAM" id="SSF52540">
    <property type="entry name" value="P-loop containing nucleoside triphosphate hydrolases"/>
    <property type="match status" value="1"/>
</dbReference>
<sequence length="131" mass="14694">MVVSDRDWLSSLSYAHSTSDLDLLNARCAWALEHLERGRLQVAHLYLVVHVSPQISLERRHHRLQPGHPWSTAEGVERLADFYANPVTALASHHAPLAQTLDGARWVHLDGNRPVHEVVAAITTHLEPVAR</sequence>
<proteinExistence type="predicted"/>
<organism evidence="1 2">
    <name type="scientific">Nocardiopsis eucommiae</name>
    <dbReference type="NCBI Taxonomy" id="2831970"/>
    <lineage>
        <taxon>Bacteria</taxon>
        <taxon>Bacillati</taxon>
        <taxon>Actinomycetota</taxon>
        <taxon>Actinomycetes</taxon>
        <taxon>Streptosporangiales</taxon>
        <taxon>Nocardiopsidaceae</taxon>
        <taxon>Nocardiopsis</taxon>
    </lineage>
</organism>
<dbReference type="InterPro" id="IPR027417">
    <property type="entry name" value="P-loop_NTPase"/>
</dbReference>
<name>A0A975L874_9ACTN</name>
<evidence type="ECO:0000313" key="2">
    <source>
        <dbReference type="Proteomes" id="UP000682416"/>
    </source>
</evidence>